<name>A0ABV7PAH4_9PSEU</name>
<comment type="caution">
    <text evidence="1">The sequence shown here is derived from an EMBL/GenBank/DDBJ whole genome shotgun (WGS) entry which is preliminary data.</text>
</comment>
<reference evidence="2" key="1">
    <citation type="journal article" date="2019" name="Int. J. Syst. Evol. Microbiol.">
        <title>The Global Catalogue of Microorganisms (GCM) 10K type strain sequencing project: providing services to taxonomists for standard genome sequencing and annotation.</title>
        <authorList>
            <consortium name="The Broad Institute Genomics Platform"/>
            <consortium name="The Broad Institute Genome Sequencing Center for Infectious Disease"/>
            <person name="Wu L."/>
            <person name="Ma J."/>
        </authorList>
    </citation>
    <scope>NUCLEOTIDE SEQUENCE [LARGE SCALE GENOMIC DNA]</scope>
    <source>
        <strain evidence="2">CGMCC 4.7676</strain>
    </source>
</reference>
<evidence type="ECO:0000313" key="1">
    <source>
        <dbReference type="EMBL" id="MFC3455487.1"/>
    </source>
</evidence>
<dbReference type="EMBL" id="JBHRWK010000094">
    <property type="protein sequence ID" value="MFC3455487.1"/>
    <property type="molecule type" value="Genomic_DNA"/>
</dbReference>
<proteinExistence type="predicted"/>
<protein>
    <submittedName>
        <fullName evidence="1">Uncharacterized protein</fullName>
    </submittedName>
</protein>
<dbReference type="Proteomes" id="UP001595645">
    <property type="component" value="Unassembled WGS sequence"/>
</dbReference>
<accession>A0ABV7PAH4</accession>
<gene>
    <name evidence="1" type="ORF">ACFOSH_39150</name>
</gene>
<sequence length="108" mass="11563">MYQADGGHPRRERRIIPDRLLLGLLGHLQDEGVTPSQLRADSGTNRCGVDPVPADRVGHADDEADVHGQVLVAGCPSWLGTILAAQFRGISESSAICGFRLCLPHRAA</sequence>
<dbReference type="RefSeq" id="WP_378245976.1">
    <property type="nucleotide sequence ID" value="NZ_JBHRWK010000094.1"/>
</dbReference>
<evidence type="ECO:0000313" key="2">
    <source>
        <dbReference type="Proteomes" id="UP001595645"/>
    </source>
</evidence>
<keyword evidence="2" id="KW-1185">Reference proteome</keyword>
<organism evidence="1 2">
    <name type="scientific">Amycolatopsis speibonae</name>
    <dbReference type="NCBI Taxonomy" id="1450224"/>
    <lineage>
        <taxon>Bacteria</taxon>
        <taxon>Bacillati</taxon>
        <taxon>Actinomycetota</taxon>
        <taxon>Actinomycetes</taxon>
        <taxon>Pseudonocardiales</taxon>
        <taxon>Pseudonocardiaceae</taxon>
        <taxon>Amycolatopsis</taxon>
    </lineage>
</organism>